<name>A0A3B1ADV9_9ZZZZ</name>
<organism evidence="1">
    <name type="scientific">hydrothermal vent metagenome</name>
    <dbReference type="NCBI Taxonomy" id="652676"/>
    <lineage>
        <taxon>unclassified sequences</taxon>
        <taxon>metagenomes</taxon>
        <taxon>ecological metagenomes</taxon>
    </lineage>
</organism>
<reference evidence="1" key="1">
    <citation type="submission" date="2018-06" db="EMBL/GenBank/DDBJ databases">
        <authorList>
            <person name="Zhirakovskaya E."/>
        </authorList>
    </citation>
    <scope>NUCLEOTIDE SEQUENCE</scope>
</reference>
<gene>
    <name evidence="1" type="ORF">MNBD_GAMMA19-807</name>
</gene>
<protein>
    <submittedName>
        <fullName evidence="1">Uncharacterized protein</fullName>
    </submittedName>
</protein>
<proteinExistence type="predicted"/>
<evidence type="ECO:0000313" key="1">
    <source>
        <dbReference type="EMBL" id="VAW96489.1"/>
    </source>
</evidence>
<dbReference type="EMBL" id="UOFV01000087">
    <property type="protein sequence ID" value="VAW96489.1"/>
    <property type="molecule type" value="Genomic_DNA"/>
</dbReference>
<dbReference type="AlphaFoldDB" id="A0A3B1ADV9"/>
<accession>A0A3B1ADV9</accession>
<sequence>MNEDYYAAIEKMEKANVSREYIVGWASGFLQNPKVEEQRVNDAYEAGYADGEARNDSNFSTWESK</sequence>